<feature type="compositionally biased region" description="Basic and acidic residues" evidence="1">
    <location>
        <begin position="35"/>
        <end position="44"/>
    </location>
</feature>
<dbReference type="AlphaFoldDB" id="A0A8X6NW63"/>
<dbReference type="EMBL" id="BMAW01062205">
    <property type="protein sequence ID" value="GFT34896.1"/>
    <property type="molecule type" value="Genomic_DNA"/>
</dbReference>
<keyword evidence="3" id="KW-1185">Reference proteome</keyword>
<sequence length="90" mass="10575">MVNILLKRKEILYPLQKLGFRYGFLEQHRKFSETGTDLDKEGASQHRSQKMLHESDKHATSSRLSKSNKSHQFDISRTSTCRVLHKRLYA</sequence>
<proteinExistence type="predicted"/>
<accession>A0A8X6NW63</accession>
<organism evidence="2 3">
    <name type="scientific">Nephila pilipes</name>
    <name type="common">Giant wood spider</name>
    <name type="synonym">Nephila maculata</name>
    <dbReference type="NCBI Taxonomy" id="299642"/>
    <lineage>
        <taxon>Eukaryota</taxon>
        <taxon>Metazoa</taxon>
        <taxon>Ecdysozoa</taxon>
        <taxon>Arthropoda</taxon>
        <taxon>Chelicerata</taxon>
        <taxon>Arachnida</taxon>
        <taxon>Araneae</taxon>
        <taxon>Araneomorphae</taxon>
        <taxon>Entelegynae</taxon>
        <taxon>Araneoidea</taxon>
        <taxon>Nephilidae</taxon>
        <taxon>Nephila</taxon>
    </lineage>
</organism>
<dbReference type="Proteomes" id="UP000887013">
    <property type="component" value="Unassembled WGS sequence"/>
</dbReference>
<protein>
    <submittedName>
        <fullName evidence="2">Uncharacterized protein</fullName>
    </submittedName>
</protein>
<reference evidence="2" key="1">
    <citation type="submission" date="2020-08" db="EMBL/GenBank/DDBJ databases">
        <title>Multicomponent nature underlies the extraordinary mechanical properties of spider dragline silk.</title>
        <authorList>
            <person name="Kono N."/>
            <person name="Nakamura H."/>
            <person name="Mori M."/>
            <person name="Yoshida Y."/>
            <person name="Ohtoshi R."/>
            <person name="Malay A.D."/>
            <person name="Moran D.A.P."/>
            <person name="Tomita M."/>
            <person name="Numata K."/>
            <person name="Arakawa K."/>
        </authorList>
    </citation>
    <scope>NUCLEOTIDE SEQUENCE</scope>
</reference>
<name>A0A8X6NW63_NEPPI</name>
<gene>
    <name evidence="2" type="ORF">NPIL_119551</name>
</gene>
<feature type="region of interest" description="Disordered" evidence="1">
    <location>
        <begin position="35"/>
        <end position="76"/>
    </location>
</feature>
<evidence type="ECO:0000313" key="2">
    <source>
        <dbReference type="EMBL" id="GFT34896.1"/>
    </source>
</evidence>
<evidence type="ECO:0000313" key="3">
    <source>
        <dbReference type="Proteomes" id="UP000887013"/>
    </source>
</evidence>
<comment type="caution">
    <text evidence="2">The sequence shown here is derived from an EMBL/GenBank/DDBJ whole genome shotgun (WGS) entry which is preliminary data.</text>
</comment>
<evidence type="ECO:0000256" key="1">
    <source>
        <dbReference type="SAM" id="MobiDB-lite"/>
    </source>
</evidence>